<evidence type="ECO:0000259" key="1">
    <source>
        <dbReference type="PROSITE" id="PS51645"/>
    </source>
</evidence>
<dbReference type="InterPro" id="IPR002081">
    <property type="entry name" value="Cryptochrome/DNA_photolyase_1"/>
</dbReference>
<accession>A0AAV2QS22</accession>
<dbReference type="InterPro" id="IPR014729">
    <property type="entry name" value="Rossmann-like_a/b/a_fold"/>
</dbReference>
<dbReference type="GO" id="GO:0043153">
    <property type="term" value="P:entrainment of circadian clock by photoperiod"/>
    <property type="evidence" value="ECO:0007669"/>
    <property type="project" value="TreeGrafter"/>
</dbReference>
<feature type="non-terminal residue" evidence="2">
    <location>
        <position position="317"/>
    </location>
</feature>
<evidence type="ECO:0000313" key="2">
    <source>
        <dbReference type="EMBL" id="CAL4098021.1"/>
    </source>
</evidence>
<dbReference type="Proteomes" id="UP001497623">
    <property type="component" value="Unassembled WGS sequence"/>
</dbReference>
<dbReference type="Gene3D" id="3.40.50.620">
    <property type="entry name" value="HUPs"/>
    <property type="match status" value="1"/>
</dbReference>
<dbReference type="EMBL" id="CAXKWB010010449">
    <property type="protein sequence ID" value="CAL4098021.1"/>
    <property type="molecule type" value="Genomic_DNA"/>
</dbReference>
<protein>
    <recommendedName>
        <fullName evidence="1">Photolyase/cryptochrome alpha/beta domain-containing protein</fullName>
    </recommendedName>
</protein>
<dbReference type="InterPro" id="IPR006050">
    <property type="entry name" value="DNA_photolyase_N"/>
</dbReference>
<dbReference type="SUPFAM" id="SSF52425">
    <property type="entry name" value="Cryptochrome/photolyase, N-terminal domain"/>
    <property type="match status" value="1"/>
</dbReference>
<dbReference type="InterPro" id="IPR036155">
    <property type="entry name" value="Crypto/Photolyase_N_sf"/>
</dbReference>
<organism evidence="2 3">
    <name type="scientific">Meganyctiphanes norvegica</name>
    <name type="common">Northern krill</name>
    <name type="synonym">Thysanopoda norvegica</name>
    <dbReference type="NCBI Taxonomy" id="48144"/>
    <lineage>
        <taxon>Eukaryota</taxon>
        <taxon>Metazoa</taxon>
        <taxon>Ecdysozoa</taxon>
        <taxon>Arthropoda</taxon>
        <taxon>Crustacea</taxon>
        <taxon>Multicrustacea</taxon>
        <taxon>Malacostraca</taxon>
        <taxon>Eumalacostraca</taxon>
        <taxon>Eucarida</taxon>
        <taxon>Euphausiacea</taxon>
        <taxon>Euphausiidae</taxon>
        <taxon>Meganyctiphanes</taxon>
    </lineage>
</organism>
<dbReference type="PANTHER" id="PTHR11455">
    <property type="entry name" value="CRYPTOCHROME"/>
    <property type="match status" value="1"/>
</dbReference>
<reference evidence="2 3" key="1">
    <citation type="submission" date="2024-05" db="EMBL/GenBank/DDBJ databases">
        <authorList>
            <person name="Wallberg A."/>
        </authorList>
    </citation>
    <scope>NUCLEOTIDE SEQUENCE [LARGE SCALE GENOMIC DNA]</scope>
</reference>
<evidence type="ECO:0000313" key="3">
    <source>
        <dbReference type="Proteomes" id="UP001497623"/>
    </source>
</evidence>
<dbReference type="GO" id="GO:0032922">
    <property type="term" value="P:circadian regulation of gene expression"/>
    <property type="evidence" value="ECO:0007669"/>
    <property type="project" value="TreeGrafter"/>
</dbReference>
<dbReference type="PROSITE" id="PS51645">
    <property type="entry name" value="PHR_CRY_ALPHA_BETA"/>
    <property type="match status" value="1"/>
</dbReference>
<feature type="domain" description="Photolyase/cryptochrome alpha/beta" evidence="1">
    <location>
        <begin position="7"/>
        <end position="144"/>
    </location>
</feature>
<dbReference type="GO" id="GO:0071949">
    <property type="term" value="F:FAD binding"/>
    <property type="evidence" value="ECO:0007669"/>
    <property type="project" value="TreeGrafter"/>
</dbReference>
<dbReference type="GO" id="GO:0005737">
    <property type="term" value="C:cytoplasm"/>
    <property type="evidence" value="ECO:0007669"/>
    <property type="project" value="TreeGrafter"/>
</dbReference>
<keyword evidence="3" id="KW-1185">Reference proteome</keyword>
<sequence>MTGGGEKHVVHWFRKGLRLHDNPTLKAGLKGATTFRGIFIIDPWFAGSSNVGINKWRRIYACHDNLGNSNTKNMNNEYHHPGQSARTLPKHPKNRGRVICTVDGSKESIVVTREEEVCHLPRRFDLGIIKIRGNIFKFCRPRTRCISGISSTIYPHLLSKMADSLSLPWKTLNIPRRANNYENIKGKCGDKCPNLRGQTFKKIAFLFGLWPSSRSSCLFSLTLSLAWLLPYGPSRSQPPALYGVMGGIQCYAATNKMSVGLWRYFPQASERYGRVCVSLVLVPLHYGLSWHARFGSSCPGAVDLWSFGGMPVHALYP</sequence>
<comment type="caution">
    <text evidence="2">The sequence shown here is derived from an EMBL/GenBank/DDBJ whole genome shotgun (WGS) entry which is preliminary data.</text>
</comment>
<gene>
    <name evidence="2" type="ORF">MNOR_LOCUS16137</name>
</gene>
<dbReference type="PANTHER" id="PTHR11455:SF30">
    <property type="entry name" value="CRYPTOCHROME-1"/>
    <property type="match status" value="1"/>
</dbReference>
<name>A0AAV2QS22_MEGNR</name>
<proteinExistence type="predicted"/>
<dbReference type="GO" id="GO:0005634">
    <property type="term" value="C:nucleus"/>
    <property type="evidence" value="ECO:0007669"/>
    <property type="project" value="TreeGrafter"/>
</dbReference>
<dbReference type="GO" id="GO:0045892">
    <property type="term" value="P:negative regulation of DNA-templated transcription"/>
    <property type="evidence" value="ECO:0007669"/>
    <property type="project" value="TreeGrafter"/>
</dbReference>
<dbReference type="GO" id="GO:0003677">
    <property type="term" value="F:DNA binding"/>
    <property type="evidence" value="ECO:0007669"/>
    <property type="project" value="TreeGrafter"/>
</dbReference>
<dbReference type="Pfam" id="PF00875">
    <property type="entry name" value="DNA_photolyase"/>
    <property type="match status" value="1"/>
</dbReference>
<dbReference type="AlphaFoldDB" id="A0AAV2QS22"/>